<dbReference type="InterPro" id="IPR027307">
    <property type="entry name" value="WASH7"/>
</dbReference>
<gene>
    <name evidence="3" type="ORF">TCAL_17331</name>
</gene>
<protein>
    <submittedName>
        <fullName evidence="3">Uncharacterized protein</fullName>
    </submittedName>
</protein>
<dbReference type="PANTHER" id="PTHR31409:SF0">
    <property type="entry name" value="WASH COMPLEX SUBUNIT 4"/>
    <property type="match status" value="1"/>
</dbReference>
<dbReference type="AlphaFoldDB" id="A0A553NYF3"/>
<dbReference type="EMBL" id="VCGU01000009">
    <property type="protein sequence ID" value="TRY70464.1"/>
    <property type="molecule type" value="Genomic_DNA"/>
</dbReference>
<evidence type="ECO:0000313" key="4">
    <source>
        <dbReference type="Proteomes" id="UP000318571"/>
    </source>
</evidence>
<reference evidence="3 4" key="1">
    <citation type="journal article" date="2018" name="Nat. Ecol. Evol.">
        <title>Genomic signatures of mitonuclear coevolution across populations of Tigriopus californicus.</title>
        <authorList>
            <person name="Barreto F.S."/>
            <person name="Watson E.T."/>
            <person name="Lima T.G."/>
            <person name="Willett C.S."/>
            <person name="Edmands S."/>
            <person name="Li W."/>
            <person name="Burton R.S."/>
        </authorList>
    </citation>
    <scope>NUCLEOTIDE SEQUENCE [LARGE SCALE GENOMIC DNA]</scope>
    <source>
        <strain evidence="3 4">San Diego</strain>
    </source>
</reference>
<feature type="domain" description="WASH complex subunit 7 central" evidence="1">
    <location>
        <begin position="6"/>
        <end position="48"/>
    </location>
</feature>
<dbReference type="GO" id="GO:0071203">
    <property type="term" value="C:WASH complex"/>
    <property type="evidence" value="ECO:0007669"/>
    <property type="project" value="InterPro"/>
</dbReference>
<evidence type="ECO:0000259" key="2">
    <source>
        <dbReference type="Pfam" id="PF14746"/>
    </source>
</evidence>
<proteinExistence type="predicted"/>
<dbReference type="GO" id="GO:0007032">
    <property type="term" value="P:endosome organization"/>
    <property type="evidence" value="ECO:0007669"/>
    <property type="project" value="TreeGrafter"/>
</dbReference>
<evidence type="ECO:0000259" key="1">
    <source>
        <dbReference type="Pfam" id="PF14744"/>
    </source>
</evidence>
<feature type="domain" description="WASH complex subunit 7 C-terminal" evidence="2">
    <location>
        <begin position="67"/>
        <end position="139"/>
    </location>
</feature>
<dbReference type="InterPro" id="IPR028282">
    <property type="entry name" value="WASH-7_central"/>
</dbReference>
<dbReference type="InterPro" id="IPR028283">
    <property type="entry name" value="WASH-7_C"/>
</dbReference>
<dbReference type="Pfam" id="PF14744">
    <property type="entry name" value="WASH-7_mid"/>
    <property type="match status" value="1"/>
</dbReference>
<name>A0A553NYF3_TIGCA</name>
<evidence type="ECO:0000313" key="3">
    <source>
        <dbReference type="EMBL" id="TRY70464.1"/>
    </source>
</evidence>
<dbReference type="STRING" id="6832.A0A553NYF3"/>
<dbReference type="OMA" id="HIMECRD"/>
<sequence length="140" mass="16047">MPDGLTTYLDQFRMLIAQIGNALGYVRMIRSGGLHFVSNAIRFVPDLEDIPNFEELSKKEEMSSESIEAARILDEVVANLNQNFFDGTQYFQLLVQVFAKQLSEKKHVHLKAFYAILPPLTLNYLEYIMAAKDKLNKMNV</sequence>
<dbReference type="GO" id="GO:0016197">
    <property type="term" value="P:endosomal transport"/>
    <property type="evidence" value="ECO:0007669"/>
    <property type="project" value="TreeGrafter"/>
</dbReference>
<dbReference type="Proteomes" id="UP000318571">
    <property type="component" value="Chromosome 9"/>
</dbReference>
<organism evidence="3 4">
    <name type="scientific">Tigriopus californicus</name>
    <name type="common">Marine copepod</name>
    <dbReference type="NCBI Taxonomy" id="6832"/>
    <lineage>
        <taxon>Eukaryota</taxon>
        <taxon>Metazoa</taxon>
        <taxon>Ecdysozoa</taxon>
        <taxon>Arthropoda</taxon>
        <taxon>Crustacea</taxon>
        <taxon>Multicrustacea</taxon>
        <taxon>Hexanauplia</taxon>
        <taxon>Copepoda</taxon>
        <taxon>Harpacticoida</taxon>
        <taxon>Harpacticidae</taxon>
        <taxon>Tigriopus</taxon>
    </lineage>
</organism>
<dbReference type="GO" id="GO:0005768">
    <property type="term" value="C:endosome"/>
    <property type="evidence" value="ECO:0007669"/>
    <property type="project" value="TreeGrafter"/>
</dbReference>
<keyword evidence="4" id="KW-1185">Reference proteome</keyword>
<dbReference type="PANTHER" id="PTHR31409">
    <property type="entry name" value="WASH COMPLEX SUBUNIT 4"/>
    <property type="match status" value="1"/>
</dbReference>
<dbReference type="Pfam" id="PF14746">
    <property type="entry name" value="WASH-7_C"/>
    <property type="match status" value="1"/>
</dbReference>
<accession>A0A553NYF3</accession>
<comment type="caution">
    <text evidence="3">The sequence shown here is derived from an EMBL/GenBank/DDBJ whole genome shotgun (WGS) entry which is preliminary data.</text>
</comment>